<feature type="region of interest" description="Disordered" evidence="5">
    <location>
        <begin position="42"/>
        <end position="63"/>
    </location>
</feature>
<feature type="transmembrane region" description="Helical" evidence="6">
    <location>
        <begin position="444"/>
        <end position="465"/>
    </location>
</feature>
<dbReference type="RefSeq" id="WP_300954557.1">
    <property type="nucleotide sequence ID" value="NZ_JAUHJQ010000012.1"/>
</dbReference>
<gene>
    <name evidence="9" type="primary">opgC</name>
    <name evidence="9" type="ORF">QWY28_20325</name>
</gene>
<feature type="transmembrane region" description="Helical" evidence="6">
    <location>
        <begin position="658"/>
        <end position="676"/>
    </location>
</feature>
<feature type="transmembrane region" description="Helical" evidence="6">
    <location>
        <begin position="836"/>
        <end position="854"/>
    </location>
</feature>
<evidence type="ECO:0000259" key="8">
    <source>
        <dbReference type="PROSITE" id="PS51764"/>
    </source>
</evidence>
<evidence type="ECO:0000256" key="3">
    <source>
        <dbReference type="ARBA" id="ARBA00023295"/>
    </source>
</evidence>
<dbReference type="PROSITE" id="PS51764">
    <property type="entry name" value="GH26"/>
    <property type="match status" value="1"/>
</dbReference>
<dbReference type="PANTHER" id="PTHR40079:SF4">
    <property type="entry name" value="GH26 DOMAIN-CONTAINING PROTEIN-RELATED"/>
    <property type="match status" value="1"/>
</dbReference>
<dbReference type="Proteomes" id="UP001168620">
    <property type="component" value="Unassembled WGS sequence"/>
</dbReference>
<dbReference type="EMBL" id="JAUHJQ010000012">
    <property type="protein sequence ID" value="MDN4175323.1"/>
    <property type="molecule type" value="Genomic_DNA"/>
</dbReference>
<feature type="chain" id="PRO_5046000955" evidence="7">
    <location>
        <begin position="43"/>
        <end position="865"/>
    </location>
</feature>
<comment type="similarity">
    <text evidence="1 4">Belongs to the glycosyl hydrolase 26 family.</text>
</comment>
<dbReference type="InterPro" id="IPR000805">
    <property type="entry name" value="Glyco_hydro_26"/>
</dbReference>
<reference evidence="9" key="1">
    <citation type="submission" date="2023-06" db="EMBL/GenBank/DDBJ databases">
        <title>Draft genome sequence of Nocardioides sp. SOB77.</title>
        <authorList>
            <person name="Zhang G."/>
        </authorList>
    </citation>
    <scope>NUCLEOTIDE SEQUENCE</scope>
    <source>
        <strain evidence="9">SOB77</strain>
    </source>
</reference>
<feature type="transmembrane region" description="Helical" evidence="6">
    <location>
        <begin position="559"/>
        <end position="578"/>
    </location>
</feature>
<feature type="transmembrane region" description="Helical" evidence="6">
    <location>
        <begin position="775"/>
        <end position="793"/>
    </location>
</feature>
<keyword evidence="3" id="KW-0326">Glycosidase</keyword>
<feature type="transmembrane region" description="Helical" evidence="6">
    <location>
        <begin position="486"/>
        <end position="508"/>
    </location>
</feature>
<dbReference type="PANTHER" id="PTHR40079">
    <property type="entry name" value="MANNAN ENDO-1,4-BETA-MANNOSIDASE E-RELATED"/>
    <property type="match status" value="1"/>
</dbReference>
<organism evidence="9 10">
    <name type="scientific">Nocardioides oceani</name>
    <dbReference type="NCBI Taxonomy" id="3058369"/>
    <lineage>
        <taxon>Bacteria</taxon>
        <taxon>Bacillati</taxon>
        <taxon>Actinomycetota</taxon>
        <taxon>Actinomycetes</taxon>
        <taxon>Propionibacteriales</taxon>
        <taxon>Nocardioidaceae</taxon>
        <taxon>Nocardioides</taxon>
    </lineage>
</organism>
<name>A0ABT8FKW8_9ACTN</name>
<feature type="signal peptide" evidence="7">
    <location>
        <begin position="1"/>
        <end position="42"/>
    </location>
</feature>
<evidence type="ECO:0000256" key="2">
    <source>
        <dbReference type="ARBA" id="ARBA00022801"/>
    </source>
</evidence>
<evidence type="ECO:0000256" key="5">
    <source>
        <dbReference type="SAM" id="MobiDB-lite"/>
    </source>
</evidence>
<keyword evidence="2" id="KW-0378">Hydrolase</keyword>
<dbReference type="InterPro" id="IPR017853">
    <property type="entry name" value="GH"/>
</dbReference>
<dbReference type="InterPro" id="IPR014550">
    <property type="entry name" value="UCP028704_OpgC"/>
</dbReference>
<comment type="caution">
    <text evidence="9">The sequence shown here is derived from an EMBL/GenBank/DDBJ whole genome shotgun (WGS) entry which is preliminary data.</text>
</comment>
<comment type="caution">
    <text evidence="4">Lacks conserved residue(s) required for the propagation of feature annotation.</text>
</comment>
<evidence type="ECO:0000256" key="7">
    <source>
        <dbReference type="SAM" id="SignalP"/>
    </source>
</evidence>
<keyword evidence="6" id="KW-1133">Transmembrane helix</keyword>
<accession>A0ABT8FKW8</accession>
<evidence type="ECO:0000256" key="6">
    <source>
        <dbReference type="SAM" id="Phobius"/>
    </source>
</evidence>
<sequence>MPAPLLTVPGRRSAGRPRTLLLLLAVLAPFLAPFLLAAPATAAEGDPSPDPVPQPRTGSPWFGPGLDWTEDLAADYADRLGTTPALYSQRVNYPLSEDDRTYLRQFVEQAAAQGAVATVTLEPLAPLGDLTADHAADLADELAGLHRELDTFFLVRFAPEMNGTWYQWGQQPEAYVEAFRTVADAVHDATDHAAMVWSPVYGAGYPFGAAYGDVDPDRVADVRALDTDGNERLDGRDDPYAPYWPGADAVDWVGLTLYHFGVDRGRVDNDLDPVEGGETGDLESSEGFEVDVAPAPGAFVERLEERFGYARGTGGRPFYDRFAARHDKPFLVETAALWEPDGDGDPELEIKRTWWRQVFAAVEDHPLIAGISWLEQRRPEAEVDERVVDWRGTRTDRLSAALRRDLAGSGVDTGPVTRVLDQDAGNAATAQGRQVDADDVGEEMGWIVFCAALLAVAFLVAGLVGRYVPSWRYPDEHDPRDRRLDLFRGWIILTVVFTHIEVASPYSYVSLNAIGAITGAEMFVLLSGIVLGMIYAPTVRRFGEWATAVTMLKRARKQYLVALVVVLVVYLLGLLPFVDATDITTFTDRGTGEDGTAVQGQVYDLYANAARLFDYPPPWYAVKQLLLLEMGPWVFNIMGLFVVLSLLLPAMMWLVRRGLWWVLLALSWAAFVYGAIEEPHWFPSQFEDVFPLLTWQLPFAHGLVVGHYRRQITRALTTRPGKVGCGVLVVGYAAALVWLWAGHRFGLAATPFPDGSYGWLYDHAYTRIFLQPGRLVDLALMVVVAHAVLTTCWKPIDKVVGWLWIPLGAASLYVFIVHVFFALAVGNIPGLDRGSVWQGTLVHTVVMLAIWLMVRRKFLFSVIPR</sequence>
<dbReference type="Pfam" id="PF10129">
    <property type="entry name" value="OpgC_C"/>
    <property type="match status" value="1"/>
</dbReference>
<feature type="transmembrane region" description="Helical" evidence="6">
    <location>
        <begin position="688"/>
        <end position="708"/>
    </location>
</feature>
<feature type="transmembrane region" description="Helical" evidence="6">
    <location>
        <begin position="633"/>
        <end position="651"/>
    </location>
</feature>
<feature type="transmembrane region" description="Helical" evidence="6">
    <location>
        <begin position="800"/>
        <end position="824"/>
    </location>
</feature>
<feature type="domain" description="GH26" evidence="8">
    <location>
        <begin position="43"/>
        <end position="405"/>
    </location>
</feature>
<protein>
    <submittedName>
        <fullName evidence="9">OpgC domain-containing protein</fullName>
    </submittedName>
</protein>
<dbReference type="Gene3D" id="3.20.20.80">
    <property type="entry name" value="Glycosidases"/>
    <property type="match status" value="1"/>
</dbReference>
<keyword evidence="6" id="KW-0472">Membrane</keyword>
<proteinExistence type="inferred from homology"/>
<keyword evidence="10" id="KW-1185">Reference proteome</keyword>
<evidence type="ECO:0000256" key="4">
    <source>
        <dbReference type="PROSITE-ProRule" id="PRU01100"/>
    </source>
</evidence>
<evidence type="ECO:0000256" key="1">
    <source>
        <dbReference type="ARBA" id="ARBA00007754"/>
    </source>
</evidence>
<evidence type="ECO:0000313" key="9">
    <source>
        <dbReference type="EMBL" id="MDN4175323.1"/>
    </source>
</evidence>
<dbReference type="InterPro" id="IPR022790">
    <property type="entry name" value="GH26_dom"/>
</dbReference>
<evidence type="ECO:0000313" key="10">
    <source>
        <dbReference type="Proteomes" id="UP001168620"/>
    </source>
</evidence>
<dbReference type="SUPFAM" id="SSF51445">
    <property type="entry name" value="(Trans)glycosidases"/>
    <property type="match status" value="1"/>
</dbReference>
<feature type="transmembrane region" description="Helical" evidence="6">
    <location>
        <begin position="720"/>
        <end position="741"/>
    </location>
</feature>
<keyword evidence="6" id="KW-0812">Transmembrane</keyword>
<keyword evidence="7" id="KW-0732">Signal</keyword>
<feature type="transmembrane region" description="Helical" evidence="6">
    <location>
        <begin position="514"/>
        <end position="538"/>
    </location>
</feature>